<sequence>MATLLCEGCEEPIETDDSHIDFNGEDWHEACFEVSGGATYCCGMMYDDGEATCLSCGEPL</sequence>
<reference evidence="2" key="1">
    <citation type="submission" date="2015-03" db="EMBL/GenBank/DDBJ databases">
        <title>Luteipulveratus halotolerans sp. nov., a novel actinobacterium (Dermacoccaceae) from Sarawak, Malaysia.</title>
        <authorList>
            <person name="Juboi H."/>
            <person name="Basik A."/>
            <person name="Shamsul S.S."/>
            <person name="Arnold P."/>
            <person name="Schmitt E.K."/>
            <person name="Sanglier J.-J."/>
            <person name="Yeo T."/>
        </authorList>
    </citation>
    <scope>NUCLEOTIDE SEQUENCE [LARGE SCALE GENOMIC DNA]</scope>
    <source>
        <strain evidence="2">C296001</strain>
    </source>
</reference>
<protein>
    <recommendedName>
        <fullName evidence="3">LIM zinc-binding domain-containing protein</fullName>
    </recommendedName>
</protein>
<proteinExistence type="predicted"/>
<dbReference type="RefSeq" id="WP_050669461.1">
    <property type="nucleotide sequence ID" value="NZ_LAIR01000002.1"/>
</dbReference>
<dbReference type="AlphaFoldDB" id="A0A0L6CHZ8"/>
<dbReference type="EMBL" id="LAIR01000002">
    <property type="protein sequence ID" value="KNX37133.1"/>
    <property type="molecule type" value="Genomic_DNA"/>
</dbReference>
<evidence type="ECO:0000313" key="1">
    <source>
        <dbReference type="EMBL" id="KNX37133.1"/>
    </source>
</evidence>
<evidence type="ECO:0008006" key="3">
    <source>
        <dbReference type="Google" id="ProtNLM"/>
    </source>
</evidence>
<evidence type="ECO:0000313" key="2">
    <source>
        <dbReference type="Proteomes" id="UP000037397"/>
    </source>
</evidence>
<gene>
    <name evidence="1" type="ORF">VV01_08225</name>
</gene>
<dbReference type="SUPFAM" id="SSF57716">
    <property type="entry name" value="Glucocorticoid receptor-like (DNA-binding domain)"/>
    <property type="match status" value="1"/>
</dbReference>
<comment type="caution">
    <text evidence="1">The sequence shown here is derived from an EMBL/GenBank/DDBJ whole genome shotgun (WGS) entry which is preliminary data.</text>
</comment>
<organism evidence="1 2">
    <name type="scientific">Luteipulveratus halotolerans</name>
    <dbReference type="NCBI Taxonomy" id="1631356"/>
    <lineage>
        <taxon>Bacteria</taxon>
        <taxon>Bacillati</taxon>
        <taxon>Actinomycetota</taxon>
        <taxon>Actinomycetes</taxon>
        <taxon>Micrococcales</taxon>
        <taxon>Dermacoccaceae</taxon>
        <taxon>Luteipulveratus</taxon>
    </lineage>
</organism>
<name>A0A0L6CHZ8_9MICO</name>
<dbReference type="OrthoDB" id="5195912at2"/>
<dbReference type="Proteomes" id="UP000037397">
    <property type="component" value="Unassembled WGS sequence"/>
</dbReference>
<keyword evidence="2" id="KW-1185">Reference proteome</keyword>
<dbReference type="Gene3D" id="2.10.110.10">
    <property type="entry name" value="Cysteine Rich Protein"/>
    <property type="match status" value="1"/>
</dbReference>
<accession>A0A0L6CHZ8</accession>